<protein>
    <recommendedName>
        <fullName evidence="12">Phosphatidylserine synthase</fullName>
        <ecNumber evidence="12">2.7.8.29</ecNumber>
    </recommendedName>
    <alternativeName>
        <fullName evidence="12">Serine-exchange enzyme</fullName>
    </alternativeName>
</protein>
<evidence type="ECO:0000256" key="3">
    <source>
        <dbReference type="ARBA" id="ARBA00005189"/>
    </source>
</evidence>
<keyword evidence="10 12" id="KW-0472">Membrane</keyword>
<comment type="subcellular location">
    <subcellularLocation>
        <location evidence="1 12">Endoplasmic reticulum membrane</location>
        <topology evidence="1 12">Multi-pass membrane protein</topology>
    </subcellularLocation>
</comment>
<dbReference type="OrthoDB" id="10265393at2759"/>
<dbReference type="Proteomes" id="UP000580250">
    <property type="component" value="Unassembled WGS sequence"/>
</dbReference>
<dbReference type="GO" id="GO:0106245">
    <property type="term" value="F:L-serine-phosphatidylethanolamine phosphatidyltransferase activity"/>
    <property type="evidence" value="ECO:0007669"/>
    <property type="project" value="UniProtKB-UniRule"/>
</dbReference>
<organism evidence="14 15">
    <name type="scientific">Meloidogyne enterolobii</name>
    <name type="common">Root-knot nematode worm</name>
    <name type="synonym">Meloidogyne mayaguensis</name>
    <dbReference type="NCBI Taxonomy" id="390850"/>
    <lineage>
        <taxon>Eukaryota</taxon>
        <taxon>Metazoa</taxon>
        <taxon>Ecdysozoa</taxon>
        <taxon>Nematoda</taxon>
        <taxon>Chromadorea</taxon>
        <taxon>Rhabditida</taxon>
        <taxon>Tylenchina</taxon>
        <taxon>Tylenchomorpha</taxon>
        <taxon>Tylenchoidea</taxon>
        <taxon>Meloidogynidae</taxon>
        <taxon>Meloidogyninae</taxon>
        <taxon>Meloidogyne</taxon>
    </lineage>
</organism>
<dbReference type="EC" id="2.7.8.29" evidence="12"/>
<keyword evidence="7 12" id="KW-0256">Endoplasmic reticulum</keyword>
<keyword evidence="11 12" id="KW-1208">Phospholipid metabolism</keyword>
<evidence type="ECO:0000256" key="8">
    <source>
        <dbReference type="ARBA" id="ARBA00022989"/>
    </source>
</evidence>
<feature type="transmembrane region" description="Helical" evidence="12">
    <location>
        <begin position="139"/>
        <end position="160"/>
    </location>
</feature>
<dbReference type="PANTHER" id="PTHR15362">
    <property type="entry name" value="PHOSPHATIDYLINOSITOL SYNTHASE"/>
    <property type="match status" value="1"/>
</dbReference>
<evidence type="ECO:0000313" key="15">
    <source>
        <dbReference type="Proteomes" id="UP000580250"/>
    </source>
</evidence>
<evidence type="ECO:0000313" key="14">
    <source>
        <dbReference type="EMBL" id="CAD2176466.1"/>
    </source>
</evidence>
<evidence type="ECO:0000256" key="11">
    <source>
        <dbReference type="ARBA" id="ARBA00023264"/>
    </source>
</evidence>
<comment type="pathway">
    <text evidence="2 12">Phospholipid metabolism; phosphatidylserine biosynthesis.</text>
</comment>
<evidence type="ECO:0000256" key="6">
    <source>
        <dbReference type="ARBA" id="ARBA00022692"/>
    </source>
</evidence>
<sequence>MSNLTNVEDSDRIYTETNNETDNAETDLDSGDEWSSPETNKSSRKKFKHRNPTEIERLHFRLINERVVNDITLEALYKPHTLTVLGLLCAYLIYDVVFTKQLGSTDINVFRGLKALFILFLIISAMIFPNGPFIRPHPIIWRIVFGLSVLYALLLQFTLYQSYDDVKAVLSWIDPVGLSLRNLTEKEYAVNCTDVTISRIWGHMDIFAVGHFLGWAMKALMIRHTIICWYISISWELTELAFAHLLPNFQECWWDAILLDILICNGFGILFGNWVCRFLEMRQYHWESIKNIRTIHGKLRRAVLQFTPESWITVNWLKGSDLSSNKKEADLNTAKSLSPENVNNNKTLKTPENIKTPILTPTSASSIRSVAMVAADARGKVSTWASTWAGLKRCIAIYMFIMIWLATELNVFFLKHVFAIDTSHPVVFWHIILICLICAPTIRQYYIYVTDPKVKRMGMQCWLYAVICALEASICIKFGREQLPSVKLWLIGLWIAFLAVGTIFCVWVSIWWTKYQMLTREVEVRGGGIRDCYLDSSCENLGAIQEDVHKRRKKLKICSSNENLVVENNNDAGEKIKKNK</sequence>
<dbReference type="Pfam" id="PF03034">
    <property type="entry name" value="PSS"/>
    <property type="match status" value="2"/>
</dbReference>
<evidence type="ECO:0000256" key="4">
    <source>
        <dbReference type="ARBA" id="ARBA00008671"/>
    </source>
</evidence>
<feature type="transmembrane region" description="Helical" evidence="12">
    <location>
        <begin position="80"/>
        <end position="97"/>
    </location>
</feature>
<feature type="transmembrane region" description="Helical" evidence="12">
    <location>
        <begin position="395"/>
        <end position="414"/>
    </location>
</feature>
<feature type="compositionally biased region" description="Acidic residues" evidence="13">
    <location>
        <begin position="22"/>
        <end position="32"/>
    </location>
</feature>
<reference evidence="14 15" key="1">
    <citation type="submission" date="2020-08" db="EMBL/GenBank/DDBJ databases">
        <authorList>
            <person name="Koutsovoulos G."/>
            <person name="Danchin GJ E."/>
        </authorList>
    </citation>
    <scope>NUCLEOTIDE SEQUENCE [LARGE SCALE GENOMIC DNA]</scope>
</reference>
<dbReference type="AlphaFoldDB" id="A0A6V7VNA1"/>
<comment type="caution">
    <text evidence="14">The sequence shown here is derived from an EMBL/GenBank/DDBJ whole genome shotgun (WGS) entry which is preliminary data.</text>
</comment>
<feature type="transmembrane region" description="Helical" evidence="12">
    <location>
        <begin position="426"/>
        <end position="449"/>
    </location>
</feature>
<feature type="transmembrane region" description="Helical" evidence="12">
    <location>
        <begin position="227"/>
        <end position="247"/>
    </location>
</feature>
<feature type="transmembrane region" description="Helical" evidence="12">
    <location>
        <begin position="109"/>
        <end position="127"/>
    </location>
</feature>
<evidence type="ECO:0000256" key="1">
    <source>
        <dbReference type="ARBA" id="ARBA00004477"/>
    </source>
</evidence>
<keyword evidence="12" id="KW-0444">Lipid biosynthesis</keyword>
<comment type="pathway">
    <text evidence="3">Lipid metabolism.</text>
</comment>
<feature type="transmembrane region" description="Helical" evidence="12">
    <location>
        <begin position="461"/>
        <end position="479"/>
    </location>
</feature>
<evidence type="ECO:0000256" key="7">
    <source>
        <dbReference type="ARBA" id="ARBA00022824"/>
    </source>
</evidence>
<name>A0A6V7VNA1_MELEN</name>
<evidence type="ECO:0000256" key="12">
    <source>
        <dbReference type="RuleBase" id="RU368094"/>
    </source>
</evidence>
<dbReference type="InterPro" id="IPR004277">
    <property type="entry name" value="PSS"/>
</dbReference>
<dbReference type="GO" id="GO:0005789">
    <property type="term" value="C:endoplasmic reticulum membrane"/>
    <property type="evidence" value="ECO:0007669"/>
    <property type="project" value="UniProtKB-SubCell"/>
</dbReference>
<evidence type="ECO:0000256" key="2">
    <source>
        <dbReference type="ARBA" id="ARBA00004916"/>
    </source>
</evidence>
<evidence type="ECO:0000256" key="13">
    <source>
        <dbReference type="SAM" id="MobiDB-lite"/>
    </source>
</evidence>
<dbReference type="PANTHER" id="PTHR15362:SF39">
    <property type="entry name" value="PHOSPHATIDYLSERINE SYNTHASE"/>
    <property type="match status" value="1"/>
</dbReference>
<keyword evidence="12" id="KW-0594">Phospholipid biosynthesis</keyword>
<comment type="catalytic activity">
    <reaction evidence="12">
        <text>a 1,2-diacyl-sn-glycero-3-phosphoethanolamine + L-serine = a 1,2-diacyl-sn-glycero-3-phospho-L-serine + ethanolamine</text>
        <dbReference type="Rhea" id="RHEA:27606"/>
        <dbReference type="ChEBI" id="CHEBI:33384"/>
        <dbReference type="ChEBI" id="CHEBI:57262"/>
        <dbReference type="ChEBI" id="CHEBI:57603"/>
        <dbReference type="ChEBI" id="CHEBI:64612"/>
        <dbReference type="EC" id="2.7.8.29"/>
    </reaction>
</comment>
<accession>A0A6V7VNA1</accession>
<dbReference type="UniPathway" id="UPA00948"/>
<comment type="similarity">
    <text evidence="4 12">Belongs to the phosphatidyl serine synthase family.</text>
</comment>
<feature type="region of interest" description="Disordered" evidence="13">
    <location>
        <begin position="1"/>
        <end position="48"/>
    </location>
</feature>
<dbReference type="GO" id="GO:0006659">
    <property type="term" value="P:phosphatidylserine biosynthetic process"/>
    <property type="evidence" value="ECO:0007669"/>
    <property type="project" value="UniProtKB-UniRule"/>
</dbReference>
<dbReference type="EMBL" id="CAJEWN010000277">
    <property type="protein sequence ID" value="CAD2176466.1"/>
    <property type="molecule type" value="Genomic_DNA"/>
</dbReference>
<evidence type="ECO:0000256" key="5">
    <source>
        <dbReference type="ARBA" id="ARBA00022679"/>
    </source>
</evidence>
<evidence type="ECO:0000256" key="10">
    <source>
        <dbReference type="ARBA" id="ARBA00023136"/>
    </source>
</evidence>
<keyword evidence="8 12" id="KW-1133">Transmembrane helix</keyword>
<feature type="transmembrane region" description="Helical" evidence="12">
    <location>
        <begin position="491"/>
        <end position="512"/>
    </location>
</feature>
<feature type="transmembrane region" description="Helical" evidence="12">
    <location>
        <begin position="253"/>
        <end position="276"/>
    </location>
</feature>
<keyword evidence="9 12" id="KW-0443">Lipid metabolism</keyword>
<proteinExistence type="inferred from homology"/>
<evidence type="ECO:0000256" key="9">
    <source>
        <dbReference type="ARBA" id="ARBA00023098"/>
    </source>
</evidence>
<gene>
    <name evidence="14" type="ORF">MENT_LOCUS28278</name>
</gene>
<comment type="function">
    <text evidence="12">Catalyzes a base-exchange reaction in which the polar head group of phosphatidylethanolamine (PE) is replaced by L-serine.</text>
</comment>
<keyword evidence="6 12" id="KW-0812">Transmembrane</keyword>
<keyword evidence="5 12" id="KW-0808">Transferase</keyword>